<keyword evidence="3 13" id="KW-0808">Transferase</keyword>
<evidence type="ECO:0000259" key="11">
    <source>
        <dbReference type="Pfam" id="PF01747"/>
    </source>
</evidence>
<feature type="domain" description="Sulphate adenylyltransferase catalytic" evidence="11">
    <location>
        <begin position="172"/>
        <end position="380"/>
    </location>
</feature>
<evidence type="ECO:0000256" key="3">
    <source>
        <dbReference type="ARBA" id="ARBA00022679"/>
    </source>
</evidence>
<evidence type="ECO:0000256" key="4">
    <source>
        <dbReference type="ARBA" id="ARBA00022695"/>
    </source>
</evidence>
<evidence type="ECO:0000313" key="14">
    <source>
        <dbReference type="Proteomes" id="UP000177960"/>
    </source>
</evidence>
<evidence type="ECO:0000313" key="13">
    <source>
        <dbReference type="EMBL" id="OGY63572.1"/>
    </source>
</evidence>
<dbReference type="GO" id="GO:0000103">
    <property type="term" value="P:sulfate assimilation"/>
    <property type="evidence" value="ECO:0007669"/>
    <property type="project" value="InterPro"/>
</dbReference>
<evidence type="ECO:0000256" key="7">
    <source>
        <dbReference type="ARBA" id="ARBA00031812"/>
    </source>
</evidence>
<keyword evidence="6" id="KW-0067">ATP-binding</keyword>
<dbReference type="Proteomes" id="UP000177960">
    <property type="component" value="Unassembled WGS sequence"/>
</dbReference>
<protein>
    <recommendedName>
        <fullName evidence="2">sulfate adenylyltransferase</fullName>
        <ecNumber evidence="2">2.7.7.4</ecNumber>
    </recommendedName>
    <alternativeName>
        <fullName evidence="9">ATP-sulfurylase</fullName>
    </alternativeName>
    <alternativeName>
        <fullName evidence="7">Sulfate adenylate transferase</fullName>
    </alternativeName>
</protein>
<dbReference type="PANTHER" id="PTHR43509">
    <property type="match status" value="1"/>
</dbReference>
<dbReference type="NCBIfam" id="TIGR00339">
    <property type="entry name" value="sopT"/>
    <property type="match status" value="1"/>
</dbReference>
<name>A0A1G1ZG88_9BACT</name>
<dbReference type="PANTHER" id="PTHR43509:SF1">
    <property type="entry name" value="SULFATE ADENYLYLTRANSFERASE"/>
    <property type="match status" value="1"/>
</dbReference>
<dbReference type="GO" id="GO:0005524">
    <property type="term" value="F:ATP binding"/>
    <property type="evidence" value="ECO:0007669"/>
    <property type="project" value="UniProtKB-KW"/>
</dbReference>
<comment type="catalytic activity">
    <reaction evidence="10">
        <text>sulfate + ATP + H(+) = adenosine 5'-phosphosulfate + diphosphate</text>
        <dbReference type="Rhea" id="RHEA:18133"/>
        <dbReference type="ChEBI" id="CHEBI:15378"/>
        <dbReference type="ChEBI" id="CHEBI:16189"/>
        <dbReference type="ChEBI" id="CHEBI:30616"/>
        <dbReference type="ChEBI" id="CHEBI:33019"/>
        <dbReference type="ChEBI" id="CHEBI:58243"/>
        <dbReference type="EC" id="2.7.7.4"/>
    </reaction>
</comment>
<comment type="caution">
    <text evidence="13">The sequence shown here is derived from an EMBL/GenBank/DDBJ whole genome shotgun (WGS) entry which is preliminary data.</text>
</comment>
<dbReference type="EC" id="2.7.7.4" evidence="2"/>
<dbReference type="InterPro" id="IPR014729">
    <property type="entry name" value="Rossmann-like_a/b/a_fold"/>
</dbReference>
<evidence type="ECO:0000256" key="8">
    <source>
        <dbReference type="ARBA" id="ARBA00037980"/>
    </source>
</evidence>
<dbReference type="InterPro" id="IPR015947">
    <property type="entry name" value="PUA-like_sf"/>
</dbReference>
<evidence type="ECO:0000256" key="1">
    <source>
        <dbReference type="ARBA" id="ARBA00005048"/>
    </source>
</evidence>
<comment type="similarity">
    <text evidence="8">Belongs to the sulfate adenylyltransferase family.</text>
</comment>
<dbReference type="STRING" id="1798404.A3B92_01635"/>
<evidence type="ECO:0000256" key="9">
    <source>
        <dbReference type="ARBA" id="ARBA00041598"/>
    </source>
</evidence>
<evidence type="ECO:0000256" key="5">
    <source>
        <dbReference type="ARBA" id="ARBA00022741"/>
    </source>
</evidence>
<dbReference type="EMBL" id="MHJG01000021">
    <property type="protein sequence ID" value="OGY63572.1"/>
    <property type="molecule type" value="Genomic_DNA"/>
</dbReference>
<evidence type="ECO:0000256" key="6">
    <source>
        <dbReference type="ARBA" id="ARBA00022840"/>
    </source>
</evidence>
<dbReference type="Pfam" id="PF14306">
    <property type="entry name" value="PUA_2"/>
    <property type="match status" value="1"/>
</dbReference>
<dbReference type="Pfam" id="PF01747">
    <property type="entry name" value="ATP-sulfurylase"/>
    <property type="match status" value="1"/>
</dbReference>
<gene>
    <name evidence="13" type="ORF">A3B92_01635</name>
</gene>
<dbReference type="InterPro" id="IPR025980">
    <property type="entry name" value="ATP-Sase_PUA-like_dom"/>
</dbReference>
<dbReference type="NCBIfam" id="NF003166">
    <property type="entry name" value="PRK04149.1"/>
    <property type="match status" value="1"/>
</dbReference>
<dbReference type="SUPFAM" id="SSF52374">
    <property type="entry name" value="Nucleotidylyl transferase"/>
    <property type="match status" value="1"/>
</dbReference>
<dbReference type="SUPFAM" id="SSF88697">
    <property type="entry name" value="PUA domain-like"/>
    <property type="match status" value="1"/>
</dbReference>
<dbReference type="Gene3D" id="3.40.50.620">
    <property type="entry name" value="HUPs"/>
    <property type="match status" value="1"/>
</dbReference>
<dbReference type="GO" id="GO:0004781">
    <property type="term" value="F:sulfate adenylyltransferase (ATP) activity"/>
    <property type="evidence" value="ECO:0007669"/>
    <property type="project" value="UniProtKB-EC"/>
</dbReference>
<dbReference type="Gene3D" id="3.10.400.10">
    <property type="entry name" value="Sulfate adenylyltransferase"/>
    <property type="match status" value="1"/>
</dbReference>
<feature type="domain" description="ATP-sulfurylase PUA-like" evidence="12">
    <location>
        <begin position="12"/>
        <end position="164"/>
    </location>
</feature>
<accession>A0A1G1ZG88</accession>
<proteinExistence type="inferred from homology"/>
<evidence type="ECO:0000256" key="10">
    <source>
        <dbReference type="ARBA" id="ARBA00049370"/>
    </source>
</evidence>
<keyword evidence="4 13" id="KW-0548">Nucleotidyltransferase</keyword>
<sequence>MLKSFSFSNLVQPHGGKLVYRIIPLPAPEYLEKLPKINLNQNQLMDVEQIALGTFSPLEGFLGREDLESVLNTTRLKSGVIWPIPIVLDVSHKDAEPLKVGSEVALTDSGGQPFAILHLAEKYDFDKKELAEKLYGTLDEKHPGVKIAISLQPVFLAGKIDFFKRFDRESKKYELSPRQTRQIFRERGWSTVVGFHTRNVIHRGHEFIQLRALEQEACDGLLVHPVVGAKKPGDFHTKYIMQSYQKMMDSFYPKNKVILAAFNTYSRYAGPREAIFTALCRKNFGCSHFVVGRDHTGVGKFYDPHASQKIFDSFPDIGIKIVKLQAIYSKTRNTYIASPEEAMGDEIIDISGTQARTMLVRSEFPPAWYMRPEIAEDIIQAVKNGEEVFVK</sequence>
<organism evidence="13 14">
    <name type="scientific">Candidatus Harrisonbacteria bacterium RIFCSPHIGHO2_02_FULL_42_16</name>
    <dbReference type="NCBI Taxonomy" id="1798404"/>
    <lineage>
        <taxon>Bacteria</taxon>
        <taxon>Candidatus Harrisoniibacteriota</taxon>
    </lineage>
</organism>
<reference evidence="13 14" key="1">
    <citation type="journal article" date="2016" name="Nat. Commun.">
        <title>Thousands of microbial genomes shed light on interconnected biogeochemical processes in an aquifer system.</title>
        <authorList>
            <person name="Anantharaman K."/>
            <person name="Brown C.T."/>
            <person name="Hug L.A."/>
            <person name="Sharon I."/>
            <person name="Castelle C.J."/>
            <person name="Probst A.J."/>
            <person name="Thomas B.C."/>
            <person name="Singh A."/>
            <person name="Wilkins M.J."/>
            <person name="Karaoz U."/>
            <person name="Brodie E.L."/>
            <person name="Williams K.H."/>
            <person name="Hubbard S.S."/>
            <person name="Banfield J.F."/>
        </authorList>
    </citation>
    <scope>NUCLEOTIDE SEQUENCE [LARGE SCALE GENOMIC DNA]</scope>
</reference>
<dbReference type="InterPro" id="IPR024951">
    <property type="entry name" value="Sulfurylase_cat_dom"/>
</dbReference>
<comment type="pathway">
    <text evidence="1">Sulfur metabolism; hydrogen sulfide biosynthesis; sulfite from sulfate: step 1/3.</text>
</comment>
<evidence type="ECO:0000259" key="12">
    <source>
        <dbReference type="Pfam" id="PF14306"/>
    </source>
</evidence>
<keyword evidence="5" id="KW-0547">Nucleotide-binding</keyword>
<dbReference type="InterPro" id="IPR002650">
    <property type="entry name" value="Sulphate_adenylyltransferase"/>
</dbReference>
<evidence type="ECO:0000256" key="2">
    <source>
        <dbReference type="ARBA" id="ARBA00012391"/>
    </source>
</evidence>
<dbReference type="AlphaFoldDB" id="A0A1G1ZG88"/>
<dbReference type="CDD" id="cd00517">
    <property type="entry name" value="ATPS"/>
    <property type="match status" value="1"/>
</dbReference>